<keyword evidence="2 3" id="KW-0802">TPR repeat</keyword>
<dbReference type="Gene3D" id="1.25.40.10">
    <property type="entry name" value="Tetratricopeptide repeat domain"/>
    <property type="match status" value="1"/>
</dbReference>
<dbReference type="EMBL" id="BEHT01000018">
    <property type="protein sequence ID" value="GBC98944.1"/>
    <property type="molecule type" value="Genomic_DNA"/>
</dbReference>
<feature type="repeat" description="TPR" evidence="3">
    <location>
        <begin position="93"/>
        <end position="126"/>
    </location>
</feature>
<evidence type="ECO:0000256" key="2">
    <source>
        <dbReference type="ARBA" id="ARBA00022803"/>
    </source>
</evidence>
<dbReference type="SMART" id="SM00028">
    <property type="entry name" value="TPR"/>
    <property type="match status" value="3"/>
</dbReference>
<evidence type="ECO:0000313" key="5">
    <source>
        <dbReference type="Proteomes" id="UP000236173"/>
    </source>
</evidence>
<dbReference type="InterPro" id="IPR011990">
    <property type="entry name" value="TPR-like_helical_dom_sf"/>
</dbReference>
<dbReference type="PANTHER" id="PTHR44943:SF8">
    <property type="entry name" value="TPR REPEAT-CONTAINING PROTEIN MJ0263"/>
    <property type="match status" value="1"/>
</dbReference>
<gene>
    <name evidence="4" type="ORF">HRbin17_01463</name>
</gene>
<keyword evidence="1" id="KW-0677">Repeat</keyword>
<dbReference type="Pfam" id="PF13432">
    <property type="entry name" value="TPR_16"/>
    <property type="match status" value="1"/>
</dbReference>
<dbReference type="Proteomes" id="UP000236173">
    <property type="component" value="Unassembled WGS sequence"/>
</dbReference>
<organism evidence="4 5">
    <name type="scientific">Candidatus Fervidibacter japonicus</name>
    <dbReference type="NCBI Taxonomy" id="2035412"/>
    <lineage>
        <taxon>Bacteria</taxon>
        <taxon>Candidatus Fervidibacterota</taxon>
        <taxon>Candidatus Fervidibacter</taxon>
    </lineage>
</organism>
<dbReference type="Pfam" id="PF13181">
    <property type="entry name" value="TPR_8"/>
    <property type="match status" value="1"/>
</dbReference>
<dbReference type="PROSITE" id="PS50005">
    <property type="entry name" value="TPR"/>
    <property type="match status" value="1"/>
</dbReference>
<proteinExistence type="predicted"/>
<evidence type="ECO:0000256" key="1">
    <source>
        <dbReference type="ARBA" id="ARBA00022737"/>
    </source>
</evidence>
<name>A0A2H5XCP6_9BACT</name>
<protein>
    <submittedName>
        <fullName evidence="4">Uncharacterized protein</fullName>
    </submittedName>
</protein>
<dbReference type="InterPro" id="IPR051685">
    <property type="entry name" value="Ycf3/AcsC/BcsC/TPR_MFPF"/>
</dbReference>
<dbReference type="SUPFAM" id="SSF48452">
    <property type="entry name" value="TPR-like"/>
    <property type="match status" value="1"/>
</dbReference>
<evidence type="ECO:0000256" key="3">
    <source>
        <dbReference type="PROSITE-ProRule" id="PRU00339"/>
    </source>
</evidence>
<reference evidence="5" key="1">
    <citation type="submission" date="2017-09" db="EMBL/GenBank/DDBJ databases">
        <title>Metaegenomics of thermophilic ammonia-oxidizing enrichment culture.</title>
        <authorList>
            <person name="Kato S."/>
            <person name="Suzuki K."/>
        </authorList>
    </citation>
    <scope>NUCLEOTIDE SEQUENCE [LARGE SCALE GENOMIC DNA]</scope>
</reference>
<dbReference type="AlphaFoldDB" id="A0A2H5XCP6"/>
<comment type="caution">
    <text evidence="4">The sequence shown here is derived from an EMBL/GenBank/DDBJ whole genome shotgun (WGS) entry which is preliminary data.</text>
</comment>
<dbReference type="InterPro" id="IPR019734">
    <property type="entry name" value="TPR_rpt"/>
</dbReference>
<sequence length="141" mass="15746">MAAGGVTGAQRKGMMAMMENQVSLDELLAKADALRYDGHYDEAEQLYLQILQQQPDNAAAHCGLGLVYCFHGGRFDESVEELRKAVELAPANISYRLHLAKTLTMLGMYEEAKAEFEKVLEIDPENEEATKQLAYFAEWGI</sequence>
<accession>A0A2H5XCP6</accession>
<dbReference type="PANTHER" id="PTHR44943">
    <property type="entry name" value="CELLULOSE SYNTHASE OPERON PROTEIN C"/>
    <property type="match status" value="1"/>
</dbReference>
<evidence type="ECO:0000313" key="4">
    <source>
        <dbReference type="EMBL" id="GBC98944.1"/>
    </source>
</evidence>